<accession>A0A5M3TAC0</accession>
<reference evidence="1 2" key="1">
    <citation type="journal article" date="2019" name="J Genomics">
        <title>The Draft Genome of a Hydrogen-producing Cyanobacterium, Arthrospira platensis NIES-46.</title>
        <authorList>
            <person name="Suzuki S."/>
            <person name="Yamaguchi H."/>
            <person name="Kawachi M."/>
        </authorList>
    </citation>
    <scope>NUCLEOTIDE SEQUENCE [LARGE SCALE GENOMIC DNA]</scope>
    <source>
        <strain evidence="1 2">NIES-46</strain>
    </source>
</reference>
<gene>
    <name evidence="1" type="ORF">NIES46_33980</name>
</gene>
<comment type="caution">
    <text evidence="1">The sequence shown here is derived from an EMBL/GenBank/DDBJ whole genome shotgun (WGS) entry which is preliminary data.</text>
</comment>
<proteinExistence type="predicted"/>
<evidence type="ECO:0000313" key="2">
    <source>
        <dbReference type="Proteomes" id="UP000326169"/>
    </source>
</evidence>
<evidence type="ECO:0008006" key="3">
    <source>
        <dbReference type="Google" id="ProtNLM"/>
    </source>
</evidence>
<dbReference type="Proteomes" id="UP000326169">
    <property type="component" value="Unassembled WGS sequence"/>
</dbReference>
<dbReference type="EMBL" id="BIMW01000127">
    <property type="protein sequence ID" value="GCE95335.1"/>
    <property type="molecule type" value="Genomic_DNA"/>
</dbReference>
<protein>
    <recommendedName>
        <fullName evidence="3">Transposase</fullName>
    </recommendedName>
</protein>
<sequence length="61" mass="7245">MSRLLKFARRIDEINQLIRWGFVGVADLTDSEKQQAKYVAKQMERSPPTGKERFRPLRIRL</sequence>
<name>A0A5M3TAC0_LIMPL</name>
<evidence type="ECO:0000313" key="1">
    <source>
        <dbReference type="EMBL" id="GCE95335.1"/>
    </source>
</evidence>
<organism evidence="1 2">
    <name type="scientific">Limnospira platensis NIES-46</name>
    <dbReference type="NCBI Taxonomy" id="1236695"/>
    <lineage>
        <taxon>Bacteria</taxon>
        <taxon>Bacillati</taxon>
        <taxon>Cyanobacteriota</taxon>
        <taxon>Cyanophyceae</taxon>
        <taxon>Oscillatoriophycideae</taxon>
        <taxon>Oscillatoriales</taxon>
        <taxon>Sirenicapillariaceae</taxon>
        <taxon>Limnospira</taxon>
    </lineage>
</organism>
<keyword evidence="2" id="KW-1185">Reference proteome</keyword>